<gene>
    <name evidence="7" type="ORF">EPL05_02665</name>
</gene>
<dbReference type="AlphaFoldDB" id="A0A444MV91"/>
<dbReference type="Pfam" id="PF17189">
    <property type="entry name" value="Glyco_hydro_30C"/>
    <property type="match status" value="1"/>
</dbReference>
<feature type="domain" description="Glycosyl hydrolase family 30 beta sandwich" evidence="6">
    <location>
        <begin position="422"/>
        <end position="482"/>
    </location>
</feature>
<dbReference type="PRINTS" id="PR00843">
    <property type="entry name" value="GLHYDRLASE30"/>
</dbReference>
<dbReference type="PANTHER" id="PTHR11069">
    <property type="entry name" value="GLUCOSYLCERAMIDASE"/>
    <property type="match status" value="1"/>
</dbReference>
<accession>A0A444MV91</accession>
<dbReference type="Pfam" id="PF02055">
    <property type="entry name" value="Glyco_hydro_30"/>
    <property type="match status" value="1"/>
</dbReference>
<dbReference type="OrthoDB" id="9806701at2"/>
<dbReference type="InterPro" id="IPR033453">
    <property type="entry name" value="Glyco_hydro_30_TIM-barrel"/>
</dbReference>
<dbReference type="Gene3D" id="2.60.40.1180">
    <property type="entry name" value="Golgi alpha-mannosidase II"/>
    <property type="match status" value="1"/>
</dbReference>
<sequence length="485" mass="54380">MKKGLFFAGFVCFSASVFSQSAKPKMLYSANNKTVKVYVTEKGSDKRLAPAGTLTFTDSPQPPETETLVFVDPTKTFQTMLGIGGALTDAVAETFYKLPKDKQKEFLAAYYDKNIGIGYTLARTNIQSCDFSSGSYSYVSDNNKDLRSFDISHDKKYRIPFIKEATKAAGGKLTMFVSPWSPPAFMKDNNDVLHGGKLKAEYAQSWASFYVKFIKAYEKEGIPVWGLSVQNEPMATQTWESCKYTAEEERDFVKNYLGPTLVKGGMAAKKLIVWDHNRDLLYQRASTILEDPAAAKYIWGIGFHWYETWTGAGQNFENTRLTHAAFPDKNLIFTEGCVEKFDFNRLGDWTLGERYGLSMMNDFNAGTVGWTDWNILLDEKGGPNHVGNFCFAPVHADTRTGELIYTNSYYYMGHFSKFIHPGAKRVASAASRDKLLTTAYINPDGKLAVVVMNRTDEKIEYSLWIKGKAAKTSAEPHSIATLIVQ</sequence>
<dbReference type="InterPro" id="IPR013780">
    <property type="entry name" value="Glyco_hydro_b"/>
</dbReference>
<dbReference type="GO" id="GO:0016020">
    <property type="term" value="C:membrane"/>
    <property type="evidence" value="ECO:0007669"/>
    <property type="project" value="GOC"/>
</dbReference>
<organism evidence="7 8">
    <name type="scientific">Mucilaginibacter gilvus</name>
    <dbReference type="NCBI Taxonomy" id="2305909"/>
    <lineage>
        <taxon>Bacteria</taxon>
        <taxon>Pseudomonadati</taxon>
        <taxon>Bacteroidota</taxon>
        <taxon>Sphingobacteriia</taxon>
        <taxon>Sphingobacteriales</taxon>
        <taxon>Sphingobacteriaceae</taxon>
        <taxon>Mucilaginibacter</taxon>
    </lineage>
</organism>
<evidence type="ECO:0000313" key="7">
    <source>
        <dbReference type="EMBL" id="RWY57562.1"/>
    </source>
</evidence>
<dbReference type="GO" id="GO:0004348">
    <property type="term" value="F:glucosylceramidase activity"/>
    <property type="evidence" value="ECO:0007669"/>
    <property type="project" value="InterPro"/>
</dbReference>
<evidence type="ECO:0000313" key="8">
    <source>
        <dbReference type="Proteomes" id="UP000286701"/>
    </source>
</evidence>
<keyword evidence="4" id="KW-0326">Glycosidase</keyword>
<comment type="similarity">
    <text evidence="1 4">Belongs to the glycosyl hydrolase 30 family.</text>
</comment>
<keyword evidence="2" id="KW-0732">Signal</keyword>
<dbReference type="Gene3D" id="3.20.20.80">
    <property type="entry name" value="Glycosidases"/>
    <property type="match status" value="1"/>
</dbReference>
<evidence type="ECO:0000256" key="4">
    <source>
        <dbReference type="RuleBase" id="RU361188"/>
    </source>
</evidence>
<evidence type="ECO:0000259" key="5">
    <source>
        <dbReference type="Pfam" id="PF02055"/>
    </source>
</evidence>
<feature type="domain" description="Glycosyl hydrolase family 30 TIM-barrel" evidence="5">
    <location>
        <begin position="82"/>
        <end position="419"/>
    </location>
</feature>
<proteinExistence type="inferred from homology"/>
<evidence type="ECO:0000259" key="6">
    <source>
        <dbReference type="Pfam" id="PF17189"/>
    </source>
</evidence>
<evidence type="ECO:0000256" key="2">
    <source>
        <dbReference type="ARBA" id="ARBA00022729"/>
    </source>
</evidence>
<dbReference type="EMBL" id="SBIW01000001">
    <property type="protein sequence ID" value="RWY57562.1"/>
    <property type="molecule type" value="Genomic_DNA"/>
</dbReference>
<keyword evidence="8" id="KW-1185">Reference proteome</keyword>
<dbReference type="InterPro" id="IPR001139">
    <property type="entry name" value="Glyco_hydro_30"/>
</dbReference>
<dbReference type="GO" id="GO:0006680">
    <property type="term" value="P:glucosylceramide catabolic process"/>
    <property type="evidence" value="ECO:0007669"/>
    <property type="project" value="TreeGrafter"/>
</dbReference>
<keyword evidence="3 4" id="KW-0378">Hydrolase</keyword>
<name>A0A444MV91_9SPHI</name>
<protein>
    <submittedName>
        <fullName evidence="7">Glycosyl hydrolase</fullName>
    </submittedName>
</protein>
<evidence type="ECO:0000256" key="1">
    <source>
        <dbReference type="ARBA" id="ARBA00005382"/>
    </source>
</evidence>
<evidence type="ECO:0000256" key="3">
    <source>
        <dbReference type="ARBA" id="ARBA00022801"/>
    </source>
</evidence>
<dbReference type="Proteomes" id="UP000286701">
    <property type="component" value="Unassembled WGS sequence"/>
</dbReference>
<dbReference type="InterPro" id="IPR017853">
    <property type="entry name" value="GH"/>
</dbReference>
<dbReference type="PANTHER" id="PTHR11069:SF23">
    <property type="entry name" value="LYSOSOMAL ACID GLUCOSYLCERAMIDASE"/>
    <property type="match status" value="1"/>
</dbReference>
<dbReference type="InterPro" id="IPR033452">
    <property type="entry name" value="GH30_C"/>
</dbReference>
<dbReference type="SUPFAM" id="SSF51445">
    <property type="entry name" value="(Trans)glycosidases"/>
    <property type="match status" value="1"/>
</dbReference>
<reference evidence="7 8" key="1">
    <citation type="submission" date="2019-01" db="EMBL/GenBank/DDBJ databases">
        <title>Mucilaginibacter antarcticum sp. nov., isolated from antarctic soil.</title>
        <authorList>
            <person name="Yan Y.-Q."/>
            <person name="Du Z.-J."/>
        </authorList>
    </citation>
    <scope>NUCLEOTIDE SEQUENCE [LARGE SCALE GENOMIC DNA]</scope>
    <source>
        <strain evidence="7 8">F01003</strain>
    </source>
</reference>
<comment type="caution">
    <text evidence="7">The sequence shown here is derived from an EMBL/GenBank/DDBJ whole genome shotgun (WGS) entry which is preliminary data.</text>
</comment>